<name>A0A502BL53_9HYPH</name>
<evidence type="ECO:0000256" key="1">
    <source>
        <dbReference type="ARBA" id="ARBA00004429"/>
    </source>
</evidence>
<comment type="subunit">
    <text evidence="7">The complex comprises the extracytoplasmic solute receptor protein and the two transmembrane proteins.</text>
</comment>
<dbReference type="Proteomes" id="UP000315388">
    <property type="component" value="Unassembled WGS sequence"/>
</dbReference>
<proteinExistence type="inferred from homology"/>
<feature type="transmembrane region" description="Helical" evidence="7">
    <location>
        <begin position="212"/>
        <end position="233"/>
    </location>
</feature>
<dbReference type="GO" id="GO:0022857">
    <property type="term" value="F:transmembrane transporter activity"/>
    <property type="evidence" value="ECO:0007669"/>
    <property type="project" value="UniProtKB-UniRule"/>
</dbReference>
<feature type="transmembrane region" description="Helical" evidence="7">
    <location>
        <begin position="166"/>
        <end position="191"/>
    </location>
</feature>
<feature type="transmembrane region" description="Helical" evidence="7">
    <location>
        <begin position="53"/>
        <end position="74"/>
    </location>
</feature>
<dbReference type="InterPro" id="IPR004681">
    <property type="entry name" value="TRAP_DctM"/>
</dbReference>
<feature type="domain" description="TRAP C4-dicarboxylate transport system permease DctM subunit" evidence="8">
    <location>
        <begin position="7"/>
        <end position="414"/>
    </location>
</feature>
<feature type="transmembrane region" description="Helical" evidence="7">
    <location>
        <begin position="270"/>
        <end position="292"/>
    </location>
</feature>
<keyword evidence="3 7" id="KW-0997">Cell inner membrane</keyword>
<evidence type="ECO:0000313" key="10">
    <source>
        <dbReference type="Proteomes" id="UP000315388"/>
    </source>
</evidence>
<comment type="function">
    <text evidence="7">Part of the tripartite ATP-independent periplasmic (TRAP) transport system.</text>
</comment>
<feature type="transmembrane region" description="Helical" evidence="7">
    <location>
        <begin position="134"/>
        <end position="160"/>
    </location>
</feature>
<feature type="transmembrane region" description="Helical" evidence="7">
    <location>
        <begin position="354"/>
        <end position="383"/>
    </location>
</feature>
<accession>A0A502BL53</accession>
<gene>
    <name evidence="9" type="ORF">FHY56_13195</name>
</gene>
<keyword evidence="4 7" id="KW-0812">Transmembrane</keyword>
<feature type="transmembrane region" description="Helical" evidence="7">
    <location>
        <begin position="312"/>
        <end position="342"/>
    </location>
</feature>
<dbReference type="AlphaFoldDB" id="A0A502BL53"/>
<organism evidence="9 10">
    <name type="scientific">Brucella gallinifaecis</name>
    <dbReference type="NCBI Taxonomy" id="215590"/>
    <lineage>
        <taxon>Bacteria</taxon>
        <taxon>Pseudomonadati</taxon>
        <taxon>Pseudomonadota</taxon>
        <taxon>Alphaproteobacteria</taxon>
        <taxon>Hyphomicrobiales</taxon>
        <taxon>Brucellaceae</taxon>
        <taxon>Brucella/Ochrobactrum group</taxon>
        <taxon>Brucella</taxon>
    </lineage>
</organism>
<dbReference type="OrthoDB" id="9790209at2"/>
<dbReference type="PANTHER" id="PTHR33362">
    <property type="entry name" value="SIALIC ACID TRAP TRANSPORTER PERMEASE PROTEIN SIAT-RELATED"/>
    <property type="match status" value="1"/>
</dbReference>
<comment type="caution">
    <text evidence="9">The sequence shown here is derived from an EMBL/GenBank/DDBJ whole genome shotgun (WGS) entry which is preliminary data.</text>
</comment>
<dbReference type="NCBIfam" id="TIGR00786">
    <property type="entry name" value="dctM"/>
    <property type="match status" value="1"/>
</dbReference>
<comment type="subcellular location">
    <subcellularLocation>
        <location evidence="1 7">Cell inner membrane</location>
        <topology evidence="1 7">Multi-pass membrane protein</topology>
    </subcellularLocation>
</comment>
<dbReference type="PIRSF" id="PIRSF006066">
    <property type="entry name" value="HI0050"/>
    <property type="match status" value="1"/>
</dbReference>
<dbReference type="InterPro" id="IPR010656">
    <property type="entry name" value="DctM"/>
</dbReference>
<keyword evidence="5 7" id="KW-1133">Transmembrane helix</keyword>
<sequence>MIWLGAFFFFFLLIGMPIAFVLGASALGYFVMTEQTRFLITLPQRMMAGMDMFVLLAIPLFILAGNVMDVGGLTKKLVGLANSVVGRFRGGLSLTAVWGAFLFGGVTGSAAADAAALGTVLVPDMKRQGYDVDYSGALIAVSSLMAPLVPPSIAMIIYGALSGTSISALMIAGVVPGVILAIVLSAYAIFIARKRNYPRAAPMPFSEIMRSAIHAIPVMLLPIIIVVGIRGGIFTPTEAAAVAAIYALIVSGLIYRALTLTFLKRALVNTAILSAAIYVLIAMANVVAFIFAVEQLPQKAVAGLTTISDNPLIILLMVNIILLILGMFLDTIGVLILTVPALTAIGTTLGMDPVHLGVMVVFNVLIGFVTPPVGLCLFVIAGITRRPMEKIALHALPMIGLALLVLALIALVPEVVLSLPRMMG</sequence>
<dbReference type="Pfam" id="PF06808">
    <property type="entry name" value="DctM"/>
    <property type="match status" value="1"/>
</dbReference>
<comment type="similarity">
    <text evidence="7">Belongs to the TRAP transporter large permease family.</text>
</comment>
<dbReference type="RefSeq" id="WP_140905666.1">
    <property type="nucleotide sequence ID" value="NZ_JBHTMD010000022.1"/>
</dbReference>
<keyword evidence="10" id="KW-1185">Reference proteome</keyword>
<evidence type="ECO:0000256" key="3">
    <source>
        <dbReference type="ARBA" id="ARBA00022519"/>
    </source>
</evidence>
<feature type="transmembrane region" description="Helical" evidence="7">
    <location>
        <begin position="6"/>
        <end position="32"/>
    </location>
</feature>
<feature type="transmembrane region" description="Helical" evidence="7">
    <location>
        <begin position="239"/>
        <end position="258"/>
    </location>
</feature>
<keyword evidence="7" id="KW-0813">Transport</keyword>
<dbReference type="EMBL" id="VEWJ01000009">
    <property type="protein sequence ID" value="TPF74680.1"/>
    <property type="molecule type" value="Genomic_DNA"/>
</dbReference>
<reference evidence="9 10" key="1">
    <citation type="journal article" date="2003" name="Int. J. Syst. Evol. Microbiol.">
        <title>Towards a standardized format for the description of a novel species (of an established genus): Ochrobactrum gallinifaecis sp. nov.</title>
        <authorList>
            <person name="Kampfer P."/>
            <person name="Buczolits S."/>
            <person name="Albrecht A."/>
            <person name="Busse H.J."/>
            <person name="Stackebrandt E."/>
        </authorList>
    </citation>
    <scope>NUCLEOTIDE SEQUENCE [LARGE SCALE GENOMIC DNA]</scope>
    <source>
        <strain evidence="9 10">ISO 196</strain>
    </source>
</reference>
<evidence type="ECO:0000256" key="5">
    <source>
        <dbReference type="ARBA" id="ARBA00022989"/>
    </source>
</evidence>
<feature type="transmembrane region" description="Helical" evidence="7">
    <location>
        <begin position="395"/>
        <end position="419"/>
    </location>
</feature>
<keyword evidence="6 7" id="KW-0472">Membrane</keyword>
<evidence type="ECO:0000313" key="9">
    <source>
        <dbReference type="EMBL" id="TPF74680.1"/>
    </source>
</evidence>
<evidence type="ECO:0000256" key="4">
    <source>
        <dbReference type="ARBA" id="ARBA00022692"/>
    </source>
</evidence>
<dbReference type="PANTHER" id="PTHR33362:SF2">
    <property type="entry name" value="TRAP TRANSPORTER LARGE PERMEASE PROTEIN"/>
    <property type="match status" value="1"/>
</dbReference>
<evidence type="ECO:0000256" key="2">
    <source>
        <dbReference type="ARBA" id="ARBA00022475"/>
    </source>
</evidence>
<protein>
    <recommendedName>
        <fullName evidence="7">TRAP transporter large permease protein</fullName>
    </recommendedName>
</protein>
<feature type="transmembrane region" description="Helical" evidence="7">
    <location>
        <begin position="94"/>
        <end position="122"/>
    </location>
</feature>
<evidence type="ECO:0000256" key="6">
    <source>
        <dbReference type="ARBA" id="ARBA00023136"/>
    </source>
</evidence>
<dbReference type="GO" id="GO:0005886">
    <property type="term" value="C:plasma membrane"/>
    <property type="evidence" value="ECO:0007669"/>
    <property type="project" value="UniProtKB-SubCell"/>
</dbReference>
<evidence type="ECO:0000256" key="7">
    <source>
        <dbReference type="RuleBase" id="RU369079"/>
    </source>
</evidence>
<evidence type="ECO:0000259" key="8">
    <source>
        <dbReference type="Pfam" id="PF06808"/>
    </source>
</evidence>
<keyword evidence="2" id="KW-1003">Cell membrane</keyword>